<evidence type="ECO:0000256" key="2">
    <source>
        <dbReference type="ARBA" id="ARBA00022679"/>
    </source>
</evidence>
<evidence type="ECO:0000313" key="10">
    <source>
        <dbReference type="EMBL" id="KAL0445482.1"/>
    </source>
</evidence>
<name>A0AAW2WUC1_9LAMI</name>
<dbReference type="InterPro" id="IPR051320">
    <property type="entry name" value="Viral_Replic_Matur_Polypro"/>
</dbReference>
<keyword evidence="5" id="KW-0064">Aspartyl protease</keyword>
<keyword evidence="4" id="KW-0540">Nuclease</keyword>
<dbReference type="GO" id="GO:0004190">
    <property type="term" value="F:aspartic-type endopeptidase activity"/>
    <property type="evidence" value="ECO:0007669"/>
    <property type="project" value="UniProtKB-KW"/>
</dbReference>
<keyword evidence="3" id="KW-0548">Nucleotidyltransferase</keyword>
<dbReference type="SUPFAM" id="SSF56672">
    <property type="entry name" value="DNA/RNA polymerases"/>
    <property type="match status" value="1"/>
</dbReference>
<reference evidence="10" key="1">
    <citation type="submission" date="2020-06" db="EMBL/GenBank/DDBJ databases">
        <authorList>
            <person name="Li T."/>
            <person name="Hu X."/>
            <person name="Zhang T."/>
            <person name="Song X."/>
            <person name="Zhang H."/>
            <person name="Dai N."/>
            <person name="Sheng W."/>
            <person name="Hou X."/>
            <person name="Wei L."/>
        </authorList>
    </citation>
    <scope>NUCLEOTIDE SEQUENCE</scope>
    <source>
        <strain evidence="10">KEN1</strain>
        <tissue evidence="10">Leaf</tissue>
    </source>
</reference>
<keyword evidence="6" id="KW-0255">Endonuclease</keyword>
<dbReference type="AlphaFoldDB" id="A0AAW2WUC1"/>
<keyword evidence="1" id="KW-0645">Protease</keyword>
<dbReference type="Pfam" id="PF17917">
    <property type="entry name" value="RT_RNaseH"/>
    <property type="match status" value="1"/>
</dbReference>
<sequence>MLSDKKSFIGQHNIDFLGMKFIDGKYQPSPHITQELLKFPEENLIVKEIQQFLGIVNYIKDFIPQCSLYTSQLTKLLKKEPPPWGQAQTMALQKLKQVSQQPIPLKIASTGHRILQTDASNEFWGAILIENENGKKHFCGHASGQFKDSKKHYHAAIKYGIKKFEFHLIGHHFTILMDNTSFPKIMDLKNKGVPEPQLLRLKDRFSKYQFTVKHIKGENNLIPDLLSRPSGIHLISSTGTIPIFMASSSSSTSKSPLTFPPKFFHDLKNIQEYALHVSQRRVQHLRCMPYTCPRGVQPFVHSKIGKGLVETLSSMPSVERPPRQGVPLQAVVRVDELHWHLDSLPACSGDGYVGLPANPGRQTRFKIQFVQDLSDILNKLWDTTSMIRPSKSVPVLRRSTRESRPPDRYGFLGLTSQLDNDPRTYGEMMSDIDSDKWLEAMRSKIDSMGSNQVWTFVDPPPKGVNVGMGDQKPIGLTERLNTWTYVAHRLAGMKPTLEGRSETFQVEDLETGHQGTGLVLGFEESWQSRAYEDCILDLARGGCVVRHGHHKPYPVQSEYVARTVDSKKEIYSLSVL</sequence>
<evidence type="ECO:0000256" key="8">
    <source>
        <dbReference type="ARBA" id="ARBA00022918"/>
    </source>
</evidence>
<dbReference type="Gene3D" id="3.30.70.270">
    <property type="match status" value="1"/>
</dbReference>
<organism evidence="10">
    <name type="scientific">Sesamum latifolium</name>
    <dbReference type="NCBI Taxonomy" id="2727402"/>
    <lineage>
        <taxon>Eukaryota</taxon>
        <taxon>Viridiplantae</taxon>
        <taxon>Streptophyta</taxon>
        <taxon>Embryophyta</taxon>
        <taxon>Tracheophyta</taxon>
        <taxon>Spermatophyta</taxon>
        <taxon>Magnoliopsida</taxon>
        <taxon>eudicotyledons</taxon>
        <taxon>Gunneridae</taxon>
        <taxon>Pentapetalae</taxon>
        <taxon>asterids</taxon>
        <taxon>lamiids</taxon>
        <taxon>Lamiales</taxon>
        <taxon>Pedaliaceae</taxon>
        <taxon>Sesamum</taxon>
    </lineage>
</organism>
<keyword evidence="2" id="KW-0808">Transferase</keyword>
<accession>A0AAW2WUC1</accession>
<evidence type="ECO:0000256" key="3">
    <source>
        <dbReference type="ARBA" id="ARBA00022695"/>
    </source>
</evidence>
<protein>
    <submittedName>
        <fullName evidence="10">Polyprotein</fullName>
    </submittedName>
</protein>
<dbReference type="EMBL" id="JACGWN010000006">
    <property type="protein sequence ID" value="KAL0445482.1"/>
    <property type="molecule type" value="Genomic_DNA"/>
</dbReference>
<evidence type="ECO:0000256" key="5">
    <source>
        <dbReference type="ARBA" id="ARBA00022750"/>
    </source>
</evidence>
<evidence type="ECO:0000256" key="7">
    <source>
        <dbReference type="ARBA" id="ARBA00022801"/>
    </source>
</evidence>
<evidence type="ECO:0000256" key="6">
    <source>
        <dbReference type="ARBA" id="ARBA00022759"/>
    </source>
</evidence>
<dbReference type="PANTHER" id="PTHR33064:SF37">
    <property type="entry name" value="RIBONUCLEASE H"/>
    <property type="match status" value="1"/>
</dbReference>
<keyword evidence="7" id="KW-0378">Hydrolase</keyword>
<proteinExistence type="predicted"/>
<evidence type="ECO:0000259" key="9">
    <source>
        <dbReference type="Pfam" id="PF17917"/>
    </source>
</evidence>
<dbReference type="GO" id="GO:0004519">
    <property type="term" value="F:endonuclease activity"/>
    <property type="evidence" value="ECO:0007669"/>
    <property type="project" value="UniProtKB-KW"/>
</dbReference>
<evidence type="ECO:0000256" key="4">
    <source>
        <dbReference type="ARBA" id="ARBA00022722"/>
    </source>
</evidence>
<dbReference type="PANTHER" id="PTHR33064">
    <property type="entry name" value="POL PROTEIN"/>
    <property type="match status" value="1"/>
</dbReference>
<gene>
    <name evidence="10" type="ORF">Slati_1676100</name>
</gene>
<dbReference type="GO" id="GO:0003964">
    <property type="term" value="F:RNA-directed DNA polymerase activity"/>
    <property type="evidence" value="ECO:0007669"/>
    <property type="project" value="UniProtKB-KW"/>
</dbReference>
<dbReference type="InterPro" id="IPR043502">
    <property type="entry name" value="DNA/RNA_pol_sf"/>
</dbReference>
<dbReference type="GO" id="GO:0006508">
    <property type="term" value="P:proteolysis"/>
    <property type="evidence" value="ECO:0007669"/>
    <property type="project" value="UniProtKB-KW"/>
</dbReference>
<dbReference type="InterPro" id="IPR041373">
    <property type="entry name" value="RT_RNaseH"/>
</dbReference>
<evidence type="ECO:0000256" key="1">
    <source>
        <dbReference type="ARBA" id="ARBA00022670"/>
    </source>
</evidence>
<comment type="caution">
    <text evidence="10">The sequence shown here is derived from an EMBL/GenBank/DDBJ whole genome shotgun (WGS) entry which is preliminary data.</text>
</comment>
<feature type="domain" description="Reverse transcriptase RNase H-like" evidence="9">
    <location>
        <begin position="114"/>
        <end position="208"/>
    </location>
</feature>
<reference evidence="10" key="2">
    <citation type="journal article" date="2024" name="Plant">
        <title>Genomic evolution and insights into agronomic trait innovations of Sesamum species.</title>
        <authorList>
            <person name="Miao H."/>
            <person name="Wang L."/>
            <person name="Qu L."/>
            <person name="Liu H."/>
            <person name="Sun Y."/>
            <person name="Le M."/>
            <person name="Wang Q."/>
            <person name="Wei S."/>
            <person name="Zheng Y."/>
            <person name="Lin W."/>
            <person name="Duan Y."/>
            <person name="Cao H."/>
            <person name="Xiong S."/>
            <person name="Wang X."/>
            <person name="Wei L."/>
            <person name="Li C."/>
            <person name="Ma Q."/>
            <person name="Ju M."/>
            <person name="Zhao R."/>
            <person name="Li G."/>
            <person name="Mu C."/>
            <person name="Tian Q."/>
            <person name="Mei H."/>
            <person name="Zhang T."/>
            <person name="Gao T."/>
            <person name="Zhang H."/>
        </authorList>
    </citation>
    <scope>NUCLEOTIDE SEQUENCE</scope>
    <source>
        <strain evidence="10">KEN1</strain>
    </source>
</reference>
<keyword evidence="8" id="KW-0695">RNA-directed DNA polymerase</keyword>
<dbReference type="InterPro" id="IPR043128">
    <property type="entry name" value="Rev_trsase/Diguanyl_cyclase"/>
</dbReference>